<accession>A0ABU0GK00</accession>
<protein>
    <recommendedName>
        <fullName evidence="1">Aminoglycoside phosphotransferase domain-containing protein</fullName>
    </recommendedName>
</protein>
<dbReference type="Gene3D" id="3.90.1200.10">
    <property type="match status" value="1"/>
</dbReference>
<dbReference type="PANTHER" id="PTHR21310:SF15">
    <property type="entry name" value="AMINOGLYCOSIDE PHOSPHOTRANSFERASE DOMAIN-CONTAINING PROTEIN"/>
    <property type="match status" value="1"/>
</dbReference>
<reference evidence="2 3" key="1">
    <citation type="submission" date="2023-07" db="EMBL/GenBank/DDBJ databases">
        <title>Sequencing the genomes of 1000 actinobacteria strains.</title>
        <authorList>
            <person name="Klenk H.-P."/>
        </authorList>
    </citation>
    <scope>NUCLEOTIDE SEQUENCE [LARGE SCALE GENOMIC DNA]</scope>
    <source>
        <strain evidence="2 3">DSM 14785</strain>
    </source>
</reference>
<dbReference type="Gene3D" id="3.30.200.20">
    <property type="entry name" value="Phosphorylase Kinase, domain 1"/>
    <property type="match status" value="1"/>
</dbReference>
<dbReference type="SUPFAM" id="SSF56112">
    <property type="entry name" value="Protein kinase-like (PK-like)"/>
    <property type="match status" value="1"/>
</dbReference>
<proteinExistence type="predicted"/>
<dbReference type="EMBL" id="JAUSVM010000001">
    <property type="protein sequence ID" value="MDQ0425667.1"/>
    <property type="molecule type" value="Genomic_DNA"/>
</dbReference>
<dbReference type="InterPro" id="IPR002575">
    <property type="entry name" value="Aminoglycoside_PTrfase"/>
</dbReference>
<dbReference type="InterPro" id="IPR011009">
    <property type="entry name" value="Kinase-like_dom_sf"/>
</dbReference>
<dbReference type="Proteomes" id="UP001240250">
    <property type="component" value="Unassembled WGS sequence"/>
</dbReference>
<keyword evidence="3" id="KW-1185">Reference proteome</keyword>
<sequence>MSSAALAPTVDDATIAALTRVVAPVGELTGATPLTGGYFATTYAVDLADGTRVVVKTAPTATERLMTYELDLVRSEALVYELAADRPELRMPRLLRFDGSRTDLPGDVVVASFLPGTPWQESGFGKVDEDPRAARTQHELGVLMARLHAVTGERFGYVRSVAEPAGSDGPAGARLHGDTWPEAFGRMVEAILGDGVRWGVDLRPDDVRAVLARHQGVLARVTTPVLVHGDLWEGNVFVTAEGELVGVIDPERALWADPLMDLIGADQFGRDTPAPRLLAGLREGGAPLSLDDEDAYVRFMLYRMYMSMILHVEAEPRGYDGEGGAWYRRTSGELLGWALDELLRR</sequence>
<organism evidence="2 3">
    <name type="scientific">Cellulomonas iranensis</name>
    <dbReference type="NCBI Taxonomy" id="76862"/>
    <lineage>
        <taxon>Bacteria</taxon>
        <taxon>Bacillati</taxon>
        <taxon>Actinomycetota</taxon>
        <taxon>Actinomycetes</taxon>
        <taxon>Micrococcales</taxon>
        <taxon>Cellulomonadaceae</taxon>
        <taxon>Cellulomonas</taxon>
    </lineage>
</organism>
<dbReference type="RefSeq" id="WP_233421230.1">
    <property type="nucleotide sequence ID" value="NZ_JAUSVM010000001.1"/>
</dbReference>
<evidence type="ECO:0000313" key="2">
    <source>
        <dbReference type="EMBL" id="MDQ0425667.1"/>
    </source>
</evidence>
<dbReference type="PANTHER" id="PTHR21310">
    <property type="entry name" value="AMINOGLYCOSIDE PHOSPHOTRANSFERASE-RELATED-RELATED"/>
    <property type="match status" value="1"/>
</dbReference>
<evidence type="ECO:0000313" key="3">
    <source>
        <dbReference type="Proteomes" id="UP001240250"/>
    </source>
</evidence>
<comment type="caution">
    <text evidence="2">The sequence shown here is derived from an EMBL/GenBank/DDBJ whole genome shotgun (WGS) entry which is preliminary data.</text>
</comment>
<feature type="domain" description="Aminoglycoside phosphotransferase" evidence="1">
    <location>
        <begin position="31"/>
        <end position="285"/>
    </location>
</feature>
<evidence type="ECO:0000259" key="1">
    <source>
        <dbReference type="Pfam" id="PF01636"/>
    </source>
</evidence>
<gene>
    <name evidence="2" type="ORF">JO380_002048</name>
</gene>
<dbReference type="Pfam" id="PF01636">
    <property type="entry name" value="APH"/>
    <property type="match status" value="1"/>
</dbReference>
<name>A0ABU0GK00_9CELL</name>
<dbReference type="InterPro" id="IPR051678">
    <property type="entry name" value="AGP_Transferase"/>
</dbReference>